<comment type="caution">
    <text evidence="3">The sequence shown here is derived from an EMBL/GenBank/DDBJ whole genome shotgun (WGS) entry which is preliminary data.</text>
</comment>
<organism evidence="3 4">
    <name type="scientific">Cohnella hashimotonis</name>
    <dbReference type="NCBI Taxonomy" id="2826895"/>
    <lineage>
        <taxon>Bacteria</taxon>
        <taxon>Bacillati</taxon>
        <taxon>Bacillota</taxon>
        <taxon>Bacilli</taxon>
        <taxon>Bacillales</taxon>
        <taxon>Paenibacillaceae</taxon>
        <taxon>Cohnella</taxon>
    </lineage>
</organism>
<dbReference type="RefSeq" id="WP_282912480.1">
    <property type="nucleotide sequence ID" value="NZ_JAGRPV010000001.1"/>
</dbReference>
<evidence type="ECO:0000256" key="1">
    <source>
        <dbReference type="SAM" id="MobiDB-lite"/>
    </source>
</evidence>
<reference evidence="3" key="1">
    <citation type="submission" date="2023-04" db="EMBL/GenBank/DDBJ databases">
        <title>Comparative genomic analysis of Cohnella hashimotonis sp. nov., isolated from the International Space Station.</title>
        <authorList>
            <person name="Venkateswaran K."/>
            <person name="Simpson A."/>
        </authorList>
    </citation>
    <scope>NUCLEOTIDE SEQUENCE</scope>
    <source>
        <strain evidence="3">F6_2S_P_1</strain>
    </source>
</reference>
<feature type="domain" description="SLH" evidence="2">
    <location>
        <begin position="579"/>
        <end position="637"/>
    </location>
</feature>
<dbReference type="PANTHER" id="PTHR43308:SF5">
    <property type="entry name" value="S-LAYER PROTEIN _ PEPTIDOGLYCAN ENDO-BETA-N-ACETYLGLUCOSAMINIDASE"/>
    <property type="match status" value="1"/>
</dbReference>
<dbReference type="Gene3D" id="2.60.40.10">
    <property type="entry name" value="Immunoglobulins"/>
    <property type="match status" value="2"/>
</dbReference>
<dbReference type="SUPFAM" id="SSF49373">
    <property type="entry name" value="Invasin/intimin cell-adhesion fragments"/>
    <property type="match status" value="2"/>
</dbReference>
<gene>
    <name evidence="3" type="ORF">KB449_33420</name>
</gene>
<evidence type="ECO:0000259" key="2">
    <source>
        <dbReference type="PROSITE" id="PS51272"/>
    </source>
</evidence>
<dbReference type="Pfam" id="PF00395">
    <property type="entry name" value="SLH"/>
    <property type="match status" value="2"/>
</dbReference>
<feature type="domain" description="SLH" evidence="2">
    <location>
        <begin position="705"/>
        <end position="762"/>
    </location>
</feature>
<feature type="region of interest" description="Disordered" evidence="1">
    <location>
        <begin position="295"/>
        <end position="381"/>
    </location>
</feature>
<feature type="compositionally biased region" description="Low complexity" evidence="1">
    <location>
        <begin position="299"/>
        <end position="370"/>
    </location>
</feature>
<dbReference type="InterPro" id="IPR051465">
    <property type="entry name" value="Cell_Envelope_Struct_Comp"/>
</dbReference>
<dbReference type="InterPro" id="IPR001119">
    <property type="entry name" value="SLH_dom"/>
</dbReference>
<dbReference type="PROSITE" id="PS51272">
    <property type="entry name" value="SLH"/>
    <property type="match status" value="3"/>
</dbReference>
<accession>A0ABT6TTN3</accession>
<dbReference type="InterPro" id="IPR008964">
    <property type="entry name" value="Invasin/intimin_cell_adhesion"/>
</dbReference>
<dbReference type="EMBL" id="JAGRPV010000001">
    <property type="protein sequence ID" value="MDI4649876.1"/>
    <property type="molecule type" value="Genomic_DNA"/>
</dbReference>
<dbReference type="Proteomes" id="UP001161691">
    <property type="component" value="Unassembled WGS sequence"/>
</dbReference>
<dbReference type="InterPro" id="IPR013783">
    <property type="entry name" value="Ig-like_fold"/>
</dbReference>
<name>A0ABT6TTN3_9BACL</name>
<keyword evidence="4" id="KW-1185">Reference proteome</keyword>
<proteinExistence type="predicted"/>
<feature type="domain" description="SLH" evidence="2">
    <location>
        <begin position="638"/>
        <end position="701"/>
    </location>
</feature>
<evidence type="ECO:0000313" key="3">
    <source>
        <dbReference type="EMBL" id="MDI4649876.1"/>
    </source>
</evidence>
<evidence type="ECO:0000313" key="4">
    <source>
        <dbReference type="Proteomes" id="UP001161691"/>
    </source>
</evidence>
<dbReference type="Pfam" id="PF09134">
    <property type="entry name" value="Invasin_D3"/>
    <property type="match status" value="2"/>
</dbReference>
<protein>
    <submittedName>
        <fullName evidence="3">Invasin domain 3-containing protein</fullName>
    </submittedName>
</protein>
<sequence length="762" mass="79736">MSDRNIRQKRNGSGLTVKLMLVAVLFASLVPYGVHSRAFASAYDGTIDADRESLPADGASRTSVTLLLADDAGNPVSLPAEQVRFTTTLGSFDDSVTVSGDGRYESMLTAPTMAGVALIRAEVGGVVLSDMARVSFGAGAPSATTSTIESAHASIPGDGVSRTLITLRLKDRYGNAVSEPADSMQLFATLGTLDSVTHATYGRYEAELVSSEYGHMGDWSSEPGPVGDLAPSFTDGAIPADLPEGSDLPVTVSLVYRTDGVYLATLTSEASVGVSEITASLNGEPLAASVRVEFTDPETTPTPTPTTSATPTPTPTTSATPTPTPTTSATPTPTPATSATPTPTPTTSATPTPTTSATPTPTPTSANTPQPATPTPTPAALSLQDEQGNVYPIAIEAVQKGLVELRLPENGGTVSIPAADIGTLRKINPQAVLDVSAGAATMRIPLSEFDAASYGDAFGMSEDSIVFAVNVGPPDEALDQAIRQKASNMQARVLGSPTAFEVSVTGGNGRSVFLSAFKHYLTRSLPLGTEEVPRTATGVRWLADTNEFAFVPTNFSKLNDGTWTANMMRPGASIYTVIDRPAAFADIGNHWAADDIGLLASKLLVQGRSSDAFAPNATLTRAEIAVLLVRALGLNESTAASPFKDVRGGWYGAAVSTAYQAGLLTGYQDGTFRPQRKITREELVVMLMRAMRYPGADTIEPSTPYQRYGDETAISRWAAEDIKEAQAAGIVQAADAFRPESDSSRAEAVAMLARMLRAIHFI</sequence>
<dbReference type="PANTHER" id="PTHR43308">
    <property type="entry name" value="OUTER MEMBRANE PROTEIN ALPHA-RELATED"/>
    <property type="match status" value="1"/>
</dbReference>
<dbReference type="InterPro" id="IPR015217">
    <property type="entry name" value="Invasin_dom_3"/>
</dbReference>